<gene>
    <name evidence="7" type="ORF">CAEBREN_17817</name>
</gene>
<dbReference type="InParanoid" id="G0MY16"/>
<evidence type="ECO:0000256" key="2">
    <source>
        <dbReference type="ARBA" id="ARBA00022692"/>
    </source>
</evidence>
<keyword evidence="8" id="KW-1185">Reference proteome</keyword>
<feature type="transmembrane region" description="Helical" evidence="5">
    <location>
        <begin position="81"/>
        <end position="105"/>
    </location>
</feature>
<feature type="transmembrane region" description="Helical" evidence="5">
    <location>
        <begin position="381"/>
        <end position="409"/>
    </location>
</feature>
<protein>
    <recommendedName>
        <fullName evidence="6">G-protein coupled receptors family 1 profile domain-containing protein</fullName>
    </recommendedName>
</protein>
<feature type="transmembrane region" description="Helical" evidence="5">
    <location>
        <begin position="158"/>
        <end position="184"/>
    </location>
</feature>
<name>G0MY16_CAEBE</name>
<feature type="transmembrane region" description="Helical" evidence="5">
    <location>
        <begin position="341"/>
        <end position="360"/>
    </location>
</feature>
<evidence type="ECO:0000256" key="4">
    <source>
        <dbReference type="ARBA" id="ARBA00023136"/>
    </source>
</evidence>
<evidence type="ECO:0000313" key="7">
    <source>
        <dbReference type="EMBL" id="EGT47094.1"/>
    </source>
</evidence>
<feature type="domain" description="G-protein coupled receptors family 1 profile" evidence="6">
    <location>
        <begin position="96"/>
        <end position="357"/>
    </location>
</feature>
<dbReference type="PROSITE" id="PS50262">
    <property type="entry name" value="G_PROTEIN_RECEP_F1_2"/>
    <property type="match status" value="1"/>
</dbReference>
<evidence type="ECO:0000259" key="6">
    <source>
        <dbReference type="PROSITE" id="PS50262"/>
    </source>
</evidence>
<feature type="transmembrane region" description="Helical" evidence="5">
    <location>
        <begin position="117"/>
        <end position="138"/>
    </location>
</feature>
<evidence type="ECO:0000313" key="8">
    <source>
        <dbReference type="Proteomes" id="UP000008068"/>
    </source>
</evidence>
<dbReference type="HOGENOM" id="CLU_659255_0_0_1"/>
<dbReference type="Pfam" id="PF10324">
    <property type="entry name" value="7TM_GPCR_Srw"/>
    <property type="match status" value="1"/>
</dbReference>
<dbReference type="AlphaFoldDB" id="G0MY16"/>
<dbReference type="InterPro" id="IPR017452">
    <property type="entry name" value="GPCR_Rhodpsn_7TM"/>
</dbReference>
<dbReference type="GO" id="GO:0008528">
    <property type="term" value="F:G protein-coupled peptide receptor activity"/>
    <property type="evidence" value="ECO:0007669"/>
    <property type="project" value="InterPro"/>
</dbReference>
<evidence type="ECO:0000256" key="3">
    <source>
        <dbReference type="ARBA" id="ARBA00022989"/>
    </source>
</evidence>
<dbReference type="Proteomes" id="UP000008068">
    <property type="component" value="Unassembled WGS sequence"/>
</dbReference>
<dbReference type="eggNOG" id="ENOG502THMW">
    <property type="taxonomic scope" value="Eukaryota"/>
</dbReference>
<dbReference type="EMBL" id="GL379819">
    <property type="protein sequence ID" value="EGT47094.1"/>
    <property type="molecule type" value="Genomic_DNA"/>
</dbReference>
<dbReference type="OrthoDB" id="5864054at2759"/>
<comment type="subcellular location">
    <subcellularLocation>
        <location evidence="1">Membrane</location>
    </subcellularLocation>
</comment>
<feature type="transmembrane region" description="Helical" evidence="5">
    <location>
        <begin position="196"/>
        <end position="216"/>
    </location>
</feature>
<keyword evidence="2 5" id="KW-0812">Transmembrane</keyword>
<sequence length="417" mass="48606">MCFFGSSECPSRRKHVPDKIQMPKMRKKLNTFFCQFRKMTEESSVPDVLDCQDTLLFYDLYYMNTYPLNIINGIVEFYSKIHVYLLVFFTLLDFFSNISFVIVLLQKELRNSGINVTMTMIAICNFSLVILNLIKELFQQINYLNKTYVEAVYGRIELYLSLYLSTMSDFLVVEMAFCRVMALFSLDSDKWRDRRHALVISTVLWVIVGITSAAIIPMTTVKMSSYQEVYLTTISDVYIENKCIIFRTTVFAFGIGFGLVPCILNSIFFLLILFKLKAYEAQRKKNFSRMKSFGIDHSSRMLKAVLIMFLLVKTPEMLLTLFNSLFMIDYYVFILPMVGEFMQVLIIFNASTSFIIYCTMSSQFREVFIRIFVPTVIRGRFHVVFFVRILHFLICLALQTNTVVVTAIASTRKVAWQ</sequence>
<keyword evidence="3 5" id="KW-1133">Transmembrane helix</keyword>
<dbReference type="GO" id="GO:0016020">
    <property type="term" value="C:membrane"/>
    <property type="evidence" value="ECO:0007669"/>
    <property type="project" value="UniProtKB-SubCell"/>
</dbReference>
<organism evidence="8">
    <name type="scientific">Caenorhabditis brenneri</name>
    <name type="common">Nematode worm</name>
    <dbReference type="NCBI Taxonomy" id="135651"/>
    <lineage>
        <taxon>Eukaryota</taxon>
        <taxon>Metazoa</taxon>
        <taxon>Ecdysozoa</taxon>
        <taxon>Nematoda</taxon>
        <taxon>Chromadorea</taxon>
        <taxon>Rhabditida</taxon>
        <taxon>Rhabditina</taxon>
        <taxon>Rhabditomorpha</taxon>
        <taxon>Rhabditoidea</taxon>
        <taxon>Rhabditidae</taxon>
        <taxon>Peloderinae</taxon>
        <taxon>Caenorhabditis</taxon>
    </lineage>
</organism>
<keyword evidence="4 5" id="KW-0472">Membrane</keyword>
<dbReference type="PANTHER" id="PTHR47419:SF1">
    <property type="entry name" value="G-PROTEIN COUPLED RECEPTORS FAMILY 1 PROFILE DOMAIN-CONTAINING PROTEIN"/>
    <property type="match status" value="1"/>
</dbReference>
<dbReference type="InterPro" id="IPR019427">
    <property type="entry name" value="7TM_GPCR_serpentine_rcpt_Srw"/>
</dbReference>
<accession>G0MY16</accession>
<dbReference type="OMA" id="MIMIASC"/>
<evidence type="ECO:0000256" key="1">
    <source>
        <dbReference type="ARBA" id="ARBA00004370"/>
    </source>
</evidence>
<dbReference type="SUPFAM" id="SSF81321">
    <property type="entry name" value="Family A G protein-coupled receptor-like"/>
    <property type="match status" value="1"/>
</dbReference>
<feature type="transmembrane region" description="Helical" evidence="5">
    <location>
        <begin position="250"/>
        <end position="274"/>
    </location>
</feature>
<dbReference type="STRING" id="135651.G0MY16"/>
<proteinExistence type="predicted"/>
<evidence type="ECO:0000256" key="5">
    <source>
        <dbReference type="SAM" id="Phobius"/>
    </source>
</evidence>
<dbReference type="Gene3D" id="1.20.1070.10">
    <property type="entry name" value="Rhodopsin 7-helix transmembrane proteins"/>
    <property type="match status" value="1"/>
</dbReference>
<reference evidence="8" key="1">
    <citation type="submission" date="2011-07" db="EMBL/GenBank/DDBJ databases">
        <authorList>
            <consortium name="Caenorhabditis brenneri Sequencing and Analysis Consortium"/>
            <person name="Wilson R.K."/>
        </authorList>
    </citation>
    <scope>NUCLEOTIDE SEQUENCE [LARGE SCALE GENOMIC DNA]</scope>
    <source>
        <strain evidence="8">PB2801</strain>
    </source>
</reference>
<dbReference type="PANTHER" id="PTHR47419">
    <property type="entry name" value="DROMYOSUPPRESSIN RECEPTOR RELATED-RELATED"/>
    <property type="match status" value="1"/>
</dbReference>